<feature type="transmembrane region" description="Helical" evidence="1">
    <location>
        <begin position="250"/>
        <end position="273"/>
    </location>
</feature>
<keyword evidence="1" id="KW-0812">Transmembrane</keyword>
<dbReference type="AlphaFoldDB" id="A0A7V8SWG5"/>
<keyword evidence="2" id="KW-0418">Kinase</keyword>
<evidence type="ECO:0000313" key="2">
    <source>
        <dbReference type="EMBL" id="MBA0084617.1"/>
    </source>
</evidence>
<dbReference type="Proteomes" id="UP000567293">
    <property type="component" value="Unassembled WGS sequence"/>
</dbReference>
<keyword evidence="3" id="KW-1185">Reference proteome</keyword>
<dbReference type="InterPro" id="IPR036034">
    <property type="entry name" value="PDZ_sf"/>
</dbReference>
<dbReference type="EMBL" id="JACDQQ010000638">
    <property type="protein sequence ID" value="MBA0084617.1"/>
    <property type="molecule type" value="Genomic_DNA"/>
</dbReference>
<feature type="transmembrane region" description="Helical" evidence="1">
    <location>
        <begin position="184"/>
        <end position="205"/>
    </location>
</feature>
<keyword evidence="1" id="KW-1133">Transmembrane helix</keyword>
<evidence type="ECO:0000256" key="1">
    <source>
        <dbReference type="SAM" id="Phobius"/>
    </source>
</evidence>
<proteinExistence type="predicted"/>
<feature type="non-terminal residue" evidence="2">
    <location>
        <position position="330"/>
    </location>
</feature>
<reference evidence="2" key="1">
    <citation type="submission" date="2020-06" db="EMBL/GenBank/DDBJ databases">
        <title>Legume-microbial interactions unlock mineral nutrients during tropical forest succession.</title>
        <authorList>
            <person name="Epihov D.Z."/>
        </authorList>
    </citation>
    <scope>NUCLEOTIDE SEQUENCE [LARGE SCALE GENOMIC DNA]</scope>
    <source>
        <strain evidence="2">Pan2503</strain>
    </source>
</reference>
<protein>
    <submittedName>
        <fullName evidence="2">Histidine kinase</fullName>
    </submittedName>
</protein>
<feature type="transmembrane region" description="Helical" evidence="1">
    <location>
        <begin position="294"/>
        <end position="312"/>
    </location>
</feature>
<feature type="transmembrane region" description="Helical" evidence="1">
    <location>
        <begin position="7"/>
        <end position="29"/>
    </location>
</feature>
<dbReference type="GO" id="GO:0016301">
    <property type="term" value="F:kinase activity"/>
    <property type="evidence" value="ECO:0007669"/>
    <property type="project" value="UniProtKB-KW"/>
</dbReference>
<name>A0A7V8SWG5_9BACT</name>
<feature type="transmembrane region" description="Helical" evidence="1">
    <location>
        <begin position="155"/>
        <end position="172"/>
    </location>
</feature>
<accession>A0A7V8SWG5</accession>
<evidence type="ECO:0000313" key="3">
    <source>
        <dbReference type="Proteomes" id="UP000567293"/>
    </source>
</evidence>
<feature type="transmembrane region" description="Helical" evidence="1">
    <location>
        <begin position="217"/>
        <end position="238"/>
    </location>
</feature>
<organism evidence="2 3">
    <name type="scientific">Candidatus Acidiferrum panamense</name>
    <dbReference type="NCBI Taxonomy" id="2741543"/>
    <lineage>
        <taxon>Bacteria</taxon>
        <taxon>Pseudomonadati</taxon>
        <taxon>Acidobacteriota</taxon>
        <taxon>Terriglobia</taxon>
        <taxon>Candidatus Acidiferrales</taxon>
        <taxon>Candidatus Acidiferrum</taxon>
    </lineage>
</organism>
<gene>
    <name evidence="2" type="ORF">HRJ53_06460</name>
</gene>
<dbReference type="SUPFAM" id="SSF50156">
    <property type="entry name" value="PDZ domain-like"/>
    <property type="match status" value="1"/>
</dbReference>
<feature type="transmembrane region" description="Helical" evidence="1">
    <location>
        <begin position="129"/>
        <end position="146"/>
    </location>
</feature>
<dbReference type="Gene3D" id="2.30.42.10">
    <property type="match status" value="1"/>
</dbReference>
<comment type="caution">
    <text evidence="2">The sequence shown here is derived from an EMBL/GenBank/DDBJ whole genome shotgun (WGS) entry which is preliminary data.</text>
</comment>
<keyword evidence="1" id="KW-0472">Membrane</keyword>
<sequence length="330" mass="36635">MKQNLRVSLGAVVLALATLAAVIFALLNFDQRNRYDSPNDGVTWIDTDHGVQALHVAPNSPASHTAIHTGDILLAFDGAPISRAAEVARWLDRAGLWTLVHYKLSRNGAEFEAPLVTAPAEKPLAAENYLRAVGLLYLFIGLFIFIRRWNAPRAVHFYIFCLASFILWSFHYSGKLDTFDWEVYWSEVVARLLVPALLLHFALVFPGRTESRMRTTAKLAAVYLLPVALLLVHVSTAVKALGFVPWLGSYILLLKLGFGYLAAYFIAAGVVFYRNYREAPSGVLKQQLKWLTGGTLLGSLPVSLLYILPLVLDLARPTWMNVTVTSLVLI</sequence>
<keyword evidence="2" id="KW-0808">Transferase</keyword>